<dbReference type="Proteomes" id="UP000283975">
    <property type="component" value="Unassembled WGS sequence"/>
</dbReference>
<dbReference type="Gene3D" id="2.30.29.30">
    <property type="entry name" value="Pleckstrin-homology domain (PH domain)/Phosphotyrosine-binding domain (PTB)"/>
    <property type="match status" value="1"/>
</dbReference>
<evidence type="ECO:0000313" key="2">
    <source>
        <dbReference type="EMBL" id="RHC54246.1"/>
    </source>
</evidence>
<dbReference type="EMBL" id="QSHZ01000024">
    <property type="protein sequence ID" value="RHC54246.1"/>
    <property type="molecule type" value="Genomic_DNA"/>
</dbReference>
<reference evidence="3 4" key="1">
    <citation type="submission" date="2018-08" db="EMBL/GenBank/DDBJ databases">
        <title>A genome reference for cultivated species of the human gut microbiota.</title>
        <authorList>
            <person name="Zou Y."/>
            <person name="Xue W."/>
            <person name="Luo G."/>
        </authorList>
    </citation>
    <scope>NUCLEOTIDE SEQUENCE [LARGE SCALE GENOMIC DNA]</scope>
    <source>
        <strain evidence="1 4">AF14-18</strain>
        <strain evidence="2 3">AM35-14</strain>
    </source>
</reference>
<evidence type="ECO:0000313" key="4">
    <source>
        <dbReference type="Proteomes" id="UP000284543"/>
    </source>
</evidence>
<proteinExistence type="predicted"/>
<dbReference type="EMBL" id="QRZM01000018">
    <property type="protein sequence ID" value="RGV70913.1"/>
    <property type="molecule type" value="Genomic_DNA"/>
</dbReference>
<sequence length="107" mass="12276">MADALELHEGEVVEKEFKSDYWEKTLCFYSQKRGKYWLTNQRIVFRGGFATILEIPYADIESVQLCNVGGLVQIIPTGIKVTLKSGKSYKLSVTKRKEILAFIQEKI</sequence>
<evidence type="ECO:0000313" key="3">
    <source>
        <dbReference type="Proteomes" id="UP000283975"/>
    </source>
</evidence>
<gene>
    <name evidence="2" type="ORF">DW839_20685</name>
    <name evidence="1" type="ORF">DWW02_26695</name>
</gene>
<dbReference type="Proteomes" id="UP000284543">
    <property type="component" value="Unassembled WGS sequence"/>
</dbReference>
<protein>
    <submittedName>
        <fullName evidence="1">PH domain-containing protein</fullName>
    </submittedName>
</protein>
<dbReference type="AlphaFoldDB" id="A0A412YVZ6"/>
<organism evidence="1 4">
    <name type="scientific">Enterocloster bolteae</name>
    <dbReference type="NCBI Taxonomy" id="208479"/>
    <lineage>
        <taxon>Bacteria</taxon>
        <taxon>Bacillati</taxon>
        <taxon>Bacillota</taxon>
        <taxon>Clostridia</taxon>
        <taxon>Lachnospirales</taxon>
        <taxon>Lachnospiraceae</taxon>
        <taxon>Enterocloster</taxon>
    </lineage>
</organism>
<evidence type="ECO:0000313" key="1">
    <source>
        <dbReference type="EMBL" id="RGV70913.1"/>
    </source>
</evidence>
<dbReference type="KEGG" id="cbol:CGC65_15620"/>
<comment type="caution">
    <text evidence="1">The sequence shown here is derived from an EMBL/GenBank/DDBJ whole genome shotgun (WGS) entry which is preliminary data.</text>
</comment>
<name>A0A412YVZ6_9FIRM</name>
<dbReference type="RefSeq" id="WP_002564322.1">
    <property type="nucleotide sequence ID" value="NZ_BAABZS010000001.1"/>
</dbReference>
<accession>A0A412YVZ6</accession>
<dbReference type="InterPro" id="IPR011993">
    <property type="entry name" value="PH-like_dom_sf"/>
</dbReference>